<evidence type="ECO:0000256" key="9">
    <source>
        <dbReference type="SAM" id="Phobius"/>
    </source>
</evidence>
<keyword evidence="7 9" id="KW-0472">Membrane</keyword>
<keyword evidence="12" id="KW-0378">Hydrolase</keyword>
<keyword evidence="3 9" id="KW-0812">Transmembrane</keyword>
<evidence type="ECO:0000256" key="4">
    <source>
        <dbReference type="ARBA" id="ARBA00022741"/>
    </source>
</evidence>
<dbReference type="GO" id="GO:0015421">
    <property type="term" value="F:ABC-type oligopeptide transporter activity"/>
    <property type="evidence" value="ECO:0007669"/>
    <property type="project" value="TreeGrafter"/>
</dbReference>
<dbReference type="EC" id="3.6.3.-" evidence="12"/>
<dbReference type="PROSITE" id="PS50929">
    <property type="entry name" value="ABC_TM1F"/>
    <property type="match status" value="1"/>
</dbReference>
<evidence type="ECO:0000256" key="7">
    <source>
        <dbReference type="ARBA" id="ARBA00023136"/>
    </source>
</evidence>
<proteinExistence type="predicted"/>
<reference evidence="12 13" key="1">
    <citation type="submission" date="2020-08" db="EMBL/GenBank/DDBJ databases">
        <title>Genomic Encyclopedia of Type Strains, Phase IV (KMG-IV): sequencing the most valuable type-strain genomes for metagenomic binning, comparative biology and taxonomic classification.</title>
        <authorList>
            <person name="Goeker M."/>
        </authorList>
    </citation>
    <scope>NUCLEOTIDE SEQUENCE [LARGE SCALE GENOMIC DNA]</scope>
    <source>
        <strain evidence="12 13">DSM 29007</strain>
    </source>
</reference>
<comment type="subcellular location">
    <subcellularLocation>
        <location evidence="1">Cell membrane</location>
        <topology evidence="1">Multi-pass membrane protein</topology>
    </subcellularLocation>
</comment>
<dbReference type="SMART" id="SM00382">
    <property type="entry name" value="AAA"/>
    <property type="match status" value="1"/>
</dbReference>
<evidence type="ECO:0000313" key="12">
    <source>
        <dbReference type="EMBL" id="MBB6069297.1"/>
    </source>
</evidence>
<feature type="transmembrane region" description="Helical" evidence="9">
    <location>
        <begin position="284"/>
        <end position="309"/>
    </location>
</feature>
<dbReference type="SUPFAM" id="SSF52540">
    <property type="entry name" value="P-loop containing nucleoside triphosphate hydrolases"/>
    <property type="match status" value="1"/>
</dbReference>
<dbReference type="PROSITE" id="PS50893">
    <property type="entry name" value="ABC_TRANSPORTER_2"/>
    <property type="match status" value="1"/>
</dbReference>
<evidence type="ECO:0000313" key="13">
    <source>
        <dbReference type="Proteomes" id="UP000582837"/>
    </source>
</evidence>
<dbReference type="Gene3D" id="1.20.1560.10">
    <property type="entry name" value="ABC transporter type 1, transmembrane domain"/>
    <property type="match status" value="1"/>
</dbReference>
<keyword evidence="2" id="KW-0813">Transport</keyword>
<feature type="domain" description="ABC transporter" evidence="10">
    <location>
        <begin position="408"/>
        <end position="641"/>
    </location>
</feature>
<evidence type="ECO:0000259" key="11">
    <source>
        <dbReference type="PROSITE" id="PS50929"/>
    </source>
</evidence>
<dbReference type="GO" id="GO:0090374">
    <property type="term" value="P:oligopeptide export from mitochondrion"/>
    <property type="evidence" value="ECO:0007669"/>
    <property type="project" value="TreeGrafter"/>
</dbReference>
<evidence type="ECO:0000256" key="6">
    <source>
        <dbReference type="ARBA" id="ARBA00022989"/>
    </source>
</evidence>
<dbReference type="Gene3D" id="3.40.50.300">
    <property type="entry name" value="P-loop containing nucleotide triphosphate hydrolases"/>
    <property type="match status" value="1"/>
</dbReference>
<sequence length="656" mass="70772">MSNNAPPATTSPDTAQNERSRIQAPPAPTITPPERLSFWQKLQGGDLRYLVPRLKPHSGKLSIAAAMLLASTAMSLVFPTVVGRIMDTAFGAGGRQQLDRTVLFLLALFSVQAVMTFCQAYLLSASGERIIARLREDLFAHLLRLPPAFFADRRTGELTSRLGTDVSMLQGVLTMNALELLKQTLLLIGALVMLTVTHVYLTGITLLLVPIVVGTAIFFGERLKKASQGVMDEVAEASAIAEESFSQIRVVQSFVGEPHEQARYGARITAAVSVALRRAVTRGFFYSVIGFVSMSASVLVLWVGGRMVLAGTLTVGTLFSFLLYSAMAANSVGALGALWSAYQESMGAAARVFQLLRSVPRLRDADNAVTLAEPITGAVEFSDVWFRYEPADDLPKLDGPPLPGQGRARSPAATPAAVPDWTLRGISFRINPGETVALVGPSGAGKTTIAALIPRFWDVQKGAVSIEGTDVRELRLAQIRDAIGLVPQETLLFSGSVRDNISYARPDATEEQILAAARAAHAHEFVRLLPEGYDTRVGERGVKLSGGQRQRIALARAILKDPAVLILDEATSSLDTESEALIEDALNTLLQNRTTLIIAHRLSTVRRANRILVLENGGIAETGTHNELIAAGGLYARLYAHQFRDREEAAESLMTV</sequence>
<dbReference type="GO" id="GO:0016887">
    <property type="term" value="F:ATP hydrolysis activity"/>
    <property type="evidence" value="ECO:0007669"/>
    <property type="project" value="InterPro"/>
</dbReference>
<dbReference type="InterPro" id="IPR027417">
    <property type="entry name" value="P-loop_NTPase"/>
</dbReference>
<dbReference type="GO" id="GO:0005886">
    <property type="term" value="C:plasma membrane"/>
    <property type="evidence" value="ECO:0007669"/>
    <property type="project" value="UniProtKB-SubCell"/>
</dbReference>
<dbReference type="RefSeq" id="WP_183685517.1">
    <property type="nucleotide sequence ID" value="NZ_JABDTL010000002.1"/>
</dbReference>
<feature type="transmembrane region" description="Helical" evidence="9">
    <location>
        <begin position="177"/>
        <end position="194"/>
    </location>
</feature>
<dbReference type="SUPFAM" id="SSF90123">
    <property type="entry name" value="ABC transporter transmembrane region"/>
    <property type="match status" value="1"/>
</dbReference>
<protein>
    <submittedName>
        <fullName evidence="12">Subfamily B ATP-binding cassette protein MsbA</fullName>
        <ecNumber evidence="12">3.6.3.-</ecNumber>
    </submittedName>
</protein>
<dbReference type="InterPro" id="IPR036640">
    <property type="entry name" value="ABC1_TM_sf"/>
</dbReference>
<feature type="transmembrane region" description="Helical" evidence="9">
    <location>
        <begin position="321"/>
        <end position="342"/>
    </location>
</feature>
<dbReference type="Pfam" id="PF00005">
    <property type="entry name" value="ABC_tran"/>
    <property type="match status" value="1"/>
</dbReference>
<name>A0A841GL23_9BACT</name>
<dbReference type="InterPro" id="IPR017871">
    <property type="entry name" value="ABC_transporter-like_CS"/>
</dbReference>
<feature type="compositionally biased region" description="Polar residues" evidence="8">
    <location>
        <begin position="1"/>
        <end position="15"/>
    </location>
</feature>
<dbReference type="PANTHER" id="PTHR43394">
    <property type="entry name" value="ATP-DEPENDENT PERMEASE MDL1, MITOCHONDRIAL"/>
    <property type="match status" value="1"/>
</dbReference>
<organism evidence="12 13">
    <name type="scientific">Longimicrobium terrae</name>
    <dbReference type="NCBI Taxonomy" id="1639882"/>
    <lineage>
        <taxon>Bacteria</taxon>
        <taxon>Pseudomonadati</taxon>
        <taxon>Gemmatimonadota</taxon>
        <taxon>Longimicrobiia</taxon>
        <taxon>Longimicrobiales</taxon>
        <taxon>Longimicrobiaceae</taxon>
        <taxon>Longimicrobium</taxon>
    </lineage>
</organism>
<dbReference type="AlphaFoldDB" id="A0A841GL23"/>
<dbReference type="EMBL" id="JACHIA010000002">
    <property type="protein sequence ID" value="MBB6069297.1"/>
    <property type="molecule type" value="Genomic_DNA"/>
</dbReference>
<dbReference type="PROSITE" id="PS00211">
    <property type="entry name" value="ABC_TRANSPORTER_1"/>
    <property type="match status" value="1"/>
</dbReference>
<keyword evidence="5 12" id="KW-0067">ATP-binding</keyword>
<accession>A0A841GL23</accession>
<keyword evidence="4" id="KW-0547">Nucleotide-binding</keyword>
<dbReference type="GO" id="GO:0005524">
    <property type="term" value="F:ATP binding"/>
    <property type="evidence" value="ECO:0007669"/>
    <property type="project" value="UniProtKB-KW"/>
</dbReference>
<dbReference type="FunFam" id="3.40.50.300:FF:000287">
    <property type="entry name" value="Multidrug ABC transporter ATP-binding protein"/>
    <property type="match status" value="1"/>
</dbReference>
<feature type="domain" description="ABC transmembrane type-1" evidence="11">
    <location>
        <begin position="63"/>
        <end position="344"/>
    </location>
</feature>
<dbReference type="Pfam" id="PF00664">
    <property type="entry name" value="ABC_membrane"/>
    <property type="match status" value="1"/>
</dbReference>
<feature type="transmembrane region" description="Helical" evidence="9">
    <location>
        <begin position="200"/>
        <end position="219"/>
    </location>
</feature>
<feature type="transmembrane region" description="Helical" evidence="9">
    <location>
        <begin position="61"/>
        <end position="82"/>
    </location>
</feature>
<dbReference type="CDD" id="cd18576">
    <property type="entry name" value="ABC_6TM_bac_exporter_ABCB8_10_like"/>
    <property type="match status" value="1"/>
</dbReference>
<feature type="transmembrane region" description="Helical" evidence="9">
    <location>
        <begin position="102"/>
        <end position="123"/>
    </location>
</feature>
<dbReference type="InterPro" id="IPR011527">
    <property type="entry name" value="ABC1_TM_dom"/>
</dbReference>
<evidence type="ECO:0000256" key="1">
    <source>
        <dbReference type="ARBA" id="ARBA00004651"/>
    </source>
</evidence>
<evidence type="ECO:0000256" key="2">
    <source>
        <dbReference type="ARBA" id="ARBA00022448"/>
    </source>
</evidence>
<keyword evidence="13" id="KW-1185">Reference proteome</keyword>
<dbReference type="PANTHER" id="PTHR43394:SF1">
    <property type="entry name" value="ATP-BINDING CASSETTE SUB-FAMILY B MEMBER 10, MITOCHONDRIAL"/>
    <property type="match status" value="1"/>
</dbReference>
<dbReference type="InterPro" id="IPR003593">
    <property type="entry name" value="AAA+_ATPase"/>
</dbReference>
<dbReference type="InterPro" id="IPR003439">
    <property type="entry name" value="ABC_transporter-like_ATP-bd"/>
</dbReference>
<dbReference type="InterPro" id="IPR039421">
    <property type="entry name" value="Type_1_exporter"/>
</dbReference>
<evidence type="ECO:0000256" key="3">
    <source>
        <dbReference type="ARBA" id="ARBA00022692"/>
    </source>
</evidence>
<gene>
    <name evidence="12" type="ORF">HNQ61_000912</name>
</gene>
<keyword evidence="6 9" id="KW-1133">Transmembrane helix</keyword>
<evidence type="ECO:0000256" key="8">
    <source>
        <dbReference type="SAM" id="MobiDB-lite"/>
    </source>
</evidence>
<evidence type="ECO:0000259" key="10">
    <source>
        <dbReference type="PROSITE" id="PS50893"/>
    </source>
</evidence>
<evidence type="ECO:0000256" key="5">
    <source>
        <dbReference type="ARBA" id="ARBA00022840"/>
    </source>
</evidence>
<comment type="caution">
    <text evidence="12">The sequence shown here is derived from an EMBL/GenBank/DDBJ whole genome shotgun (WGS) entry which is preliminary data.</text>
</comment>
<dbReference type="Proteomes" id="UP000582837">
    <property type="component" value="Unassembled WGS sequence"/>
</dbReference>
<feature type="region of interest" description="Disordered" evidence="8">
    <location>
        <begin position="1"/>
        <end position="33"/>
    </location>
</feature>